<gene>
    <name evidence="3" type="ORF">GCM10025868_02800</name>
</gene>
<dbReference type="Proteomes" id="UP001157017">
    <property type="component" value="Unassembled WGS sequence"/>
</dbReference>
<proteinExistence type="inferred from homology"/>
<dbReference type="EMBL" id="BSUZ01000001">
    <property type="protein sequence ID" value="GMA85030.1"/>
    <property type="molecule type" value="Genomic_DNA"/>
</dbReference>
<protein>
    <recommendedName>
        <fullName evidence="2">Activator of Hsp90 ATPase homologue 1/2-like C-terminal domain-containing protein</fullName>
    </recommendedName>
</protein>
<evidence type="ECO:0000313" key="3">
    <source>
        <dbReference type="EMBL" id="GMA85030.1"/>
    </source>
</evidence>
<sequence>MCEAPHHLLVTGQPGTDDETQIEVWLTAEGAGTRLVVEERGLPIAALHFYDAGWQVHLEDLARSLELDGPVHVDGWSGEAPAPAWHARWQQATPADGGQPVG</sequence>
<accession>A0ABQ6JDX2</accession>
<dbReference type="Pfam" id="PF08327">
    <property type="entry name" value="AHSA1"/>
    <property type="match status" value="1"/>
</dbReference>
<evidence type="ECO:0000313" key="4">
    <source>
        <dbReference type="Proteomes" id="UP001157017"/>
    </source>
</evidence>
<dbReference type="SUPFAM" id="SSF55961">
    <property type="entry name" value="Bet v1-like"/>
    <property type="match status" value="1"/>
</dbReference>
<dbReference type="InterPro" id="IPR023393">
    <property type="entry name" value="START-like_dom_sf"/>
</dbReference>
<comment type="caution">
    <text evidence="3">The sequence shown here is derived from an EMBL/GenBank/DDBJ whole genome shotgun (WGS) entry which is preliminary data.</text>
</comment>
<feature type="domain" description="Activator of Hsp90 ATPase homologue 1/2-like C-terminal" evidence="2">
    <location>
        <begin position="3"/>
        <end position="65"/>
    </location>
</feature>
<keyword evidence="4" id="KW-1185">Reference proteome</keyword>
<organism evidence="3 4">
    <name type="scientific">Angustibacter aerolatus</name>
    <dbReference type="NCBI Taxonomy" id="1162965"/>
    <lineage>
        <taxon>Bacteria</taxon>
        <taxon>Bacillati</taxon>
        <taxon>Actinomycetota</taxon>
        <taxon>Actinomycetes</taxon>
        <taxon>Kineosporiales</taxon>
        <taxon>Kineosporiaceae</taxon>
    </lineage>
</organism>
<evidence type="ECO:0000259" key="2">
    <source>
        <dbReference type="Pfam" id="PF08327"/>
    </source>
</evidence>
<dbReference type="InterPro" id="IPR013538">
    <property type="entry name" value="ASHA1/2-like_C"/>
</dbReference>
<reference evidence="4" key="1">
    <citation type="journal article" date="2019" name="Int. J. Syst. Evol. Microbiol.">
        <title>The Global Catalogue of Microorganisms (GCM) 10K type strain sequencing project: providing services to taxonomists for standard genome sequencing and annotation.</title>
        <authorList>
            <consortium name="The Broad Institute Genomics Platform"/>
            <consortium name="The Broad Institute Genome Sequencing Center for Infectious Disease"/>
            <person name="Wu L."/>
            <person name="Ma J."/>
        </authorList>
    </citation>
    <scope>NUCLEOTIDE SEQUENCE [LARGE SCALE GENOMIC DNA]</scope>
    <source>
        <strain evidence="4">NBRC 108730</strain>
    </source>
</reference>
<name>A0ABQ6JDX2_9ACTN</name>
<dbReference type="Gene3D" id="3.30.530.20">
    <property type="match status" value="1"/>
</dbReference>
<comment type="similarity">
    <text evidence="1">Belongs to the AHA1 family.</text>
</comment>
<evidence type="ECO:0000256" key="1">
    <source>
        <dbReference type="ARBA" id="ARBA00006817"/>
    </source>
</evidence>